<evidence type="ECO:0000313" key="2">
    <source>
        <dbReference type="EMBL" id="AZQ50018.1"/>
    </source>
</evidence>
<dbReference type="RefSeq" id="WP_126359611.1">
    <property type="nucleotide sequence ID" value="NZ_CP034545.1"/>
</dbReference>
<dbReference type="InterPro" id="IPR046748">
    <property type="entry name" value="HipA_2"/>
</dbReference>
<evidence type="ECO:0000313" key="3">
    <source>
        <dbReference type="Proteomes" id="UP000277191"/>
    </source>
</evidence>
<name>A0A3Q9F5U0_9BURK</name>
<proteinExistence type="predicted"/>
<protein>
    <recommendedName>
        <fullName evidence="1">HipA-like kinase domain-containing protein</fullName>
    </recommendedName>
</protein>
<accession>A0A3Q9F5U0</accession>
<dbReference type="Pfam" id="PF20613">
    <property type="entry name" value="HipA_2"/>
    <property type="match status" value="1"/>
</dbReference>
<evidence type="ECO:0000259" key="1">
    <source>
        <dbReference type="Pfam" id="PF20613"/>
    </source>
</evidence>
<dbReference type="AlphaFoldDB" id="A0A3Q9F5U0"/>
<dbReference type="Proteomes" id="UP000277191">
    <property type="component" value="Chromosome 1"/>
</dbReference>
<gene>
    <name evidence="2" type="ORF">D5R55_02795</name>
</gene>
<feature type="domain" description="HipA-like kinase" evidence="1">
    <location>
        <begin position="50"/>
        <end position="169"/>
    </location>
</feature>
<dbReference type="EMBL" id="CP034545">
    <property type="protein sequence ID" value="AZQ50018.1"/>
    <property type="molecule type" value="Genomic_DNA"/>
</dbReference>
<sequence length="273" mass="30457">MSIVLPPFELARLYRDPFGLSTTTAHPVVKGRIQVPVRACGIDAYVKLLPERQFCIESVCAWLARELGLPMPEVFWVTVHRGRMHGFWPFGDAVEERVCFGTGAIPVALPVRLTSQTQATLTAMYGLDALFMAKIALFDELIGNDDRHDGNMLLTPHRTIVLIDHERALGGTGLDLFSSQPPLGPNRLLERVRELPLPERATLKADLRHFCAACVNAVLRLPYEQLVHPEVLREPMRQYLQGRAEKLRDTLESTLGIRDLPGLNPPGLQLSAT</sequence>
<reference evidence="2 3" key="1">
    <citation type="submission" date="2018-12" db="EMBL/GenBank/DDBJ databases">
        <title>Cadmium resistance mechanism in endophytic bacteria Burkholderia cenocepacia YG-3.</title>
        <authorList>
            <person name="Zhang X."/>
            <person name="Wang X."/>
            <person name="Zhu Y."/>
        </authorList>
    </citation>
    <scope>NUCLEOTIDE SEQUENCE [LARGE SCALE GENOMIC DNA]</scope>
    <source>
        <strain evidence="2 3">YG-3</strain>
    </source>
</reference>
<organism evidence="2 3">
    <name type="scientific">Burkholderia cenocepacia</name>
    <dbReference type="NCBI Taxonomy" id="95486"/>
    <lineage>
        <taxon>Bacteria</taxon>
        <taxon>Pseudomonadati</taxon>
        <taxon>Pseudomonadota</taxon>
        <taxon>Betaproteobacteria</taxon>
        <taxon>Burkholderiales</taxon>
        <taxon>Burkholderiaceae</taxon>
        <taxon>Burkholderia</taxon>
        <taxon>Burkholderia cepacia complex</taxon>
    </lineage>
</organism>